<name>A0A7W9U8I2_9BURK</name>
<dbReference type="Proteomes" id="UP000540787">
    <property type="component" value="Unassembled WGS sequence"/>
</dbReference>
<comment type="caution">
    <text evidence="1">The sequence shown here is derived from an EMBL/GenBank/DDBJ whole genome shotgun (WGS) entry which is preliminary data.</text>
</comment>
<keyword evidence="2" id="KW-1185">Reference proteome</keyword>
<accession>A0A7W9U8I2</accession>
<sequence length="1092" mass="124009">MEELDLKYVTSKSDSGFAFCKFVELNLMVGRTVFDEAYLHNAFACAMHPETIPASMFGKFFPNSDSPGFEYTRTYAMKVKRGIGLTLVSLHAEGTVTLPCTFKWPTSRTSTESGVAGRVICESSELLIFIRSVETVRTHAQDRQFSMLRDAKRAEWFSTYATKTLLATGWSKPEQANYLDLFEVFKAQDDSRGAISNVSVFNELAEVIGARFRGRVPDGFGTPGAWDELLNAHRAQQLFKKNSEDVLNFHQAAPGSVGLCIGDSLSSEEAFGKLRDYKPSSCGTVKLQEYAATLIGPNLLSTKMGQWLNLQLIYMRNVKRESYKGVESAFGHFNLYLYVYLISWFKENSSTRLRFPVHPDLLRGTIFISRLIVPTDPLPRTFMDYMNTRAAESNWDNNSYYATLKQLEKFFDYLERNSHKLPDCSNFCQPFTVEDYPPSYSRSRSEKVPVPRRHLGYFVAYANALKSYIDCVTESIVKGRVSIERAKKFKQSIRGRIVINCVENKDVAAPPIVLINGQSVVLDHIPTIVRFEWIRHVDGRNLLIPQPHSINQIIVALYTGLRHNHIQWLDAEKFDRFVNDDVFPELYVNTDKRMKKPWRPRVNPEVISILRSQLAWRRMVDEPRFLEKQFYNNNDQTSYPKYLPLFACSASGLPHPDSAYASAWTMLLNGFQGFLRNITDPKMEKMPILVKLRPAGIDFYDFHPQKKFDMYSDSTEESIPLRVVSEITPHSARVAVVSDLIHYLPADVIGSQVTGQTERVVHYYVHTDADEVANQALFQAKDMRQRALRREFDDGLRGEASVSSTSIKADAINSNLARSMRVNVLETIARYGCISLVDSEGEGGLDYLTERGIGLAAFNSTEICPYGNNCPPELIKQLRGFRRCSICPYAVRSIDHLPAICAQKKFAIENLVALDKRMDAGEKNGTYSSHAMDVLESDRMRLGEEIAGWELCEEVLEQARQRIESGRDTRRWVVEKPEILLQHFERMVFDGDEPDYLLSRLLESNSFPGFQSPLIAHKFDILRRRILANASGSLEEILSLDAPSDPAAECMGIMRSLVASHKLSVEDVMSILSSETHLLAVPRREVLRVAHE</sequence>
<evidence type="ECO:0000313" key="2">
    <source>
        <dbReference type="Proteomes" id="UP000540787"/>
    </source>
</evidence>
<dbReference type="AlphaFoldDB" id="A0A7W9U8I2"/>
<protein>
    <submittedName>
        <fullName evidence="1">Uncharacterized protein</fullName>
    </submittedName>
</protein>
<dbReference type="EMBL" id="JACHBX010000001">
    <property type="protein sequence ID" value="MBB6132639.1"/>
    <property type="molecule type" value="Genomic_DNA"/>
</dbReference>
<gene>
    <name evidence="1" type="ORF">HD842_000750</name>
</gene>
<evidence type="ECO:0000313" key="1">
    <source>
        <dbReference type="EMBL" id="MBB6132639.1"/>
    </source>
</evidence>
<proteinExistence type="predicted"/>
<dbReference type="RefSeq" id="WP_183551141.1">
    <property type="nucleotide sequence ID" value="NZ_JACHBX010000001.1"/>
</dbReference>
<reference evidence="1 2" key="1">
    <citation type="submission" date="2020-08" db="EMBL/GenBank/DDBJ databases">
        <title>The Agave Microbiome: Exploring the role of microbial communities in plant adaptations to desert environments.</title>
        <authorList>
            <person name="Partida-Martinez L.P."/>
        </authorList>
    </citation>
    <scope>NUCLEOTIDE SEQUENCE [LARGE SCALE GENOMIC DNA]</scope>
    <source>
        <strain evidence="1 2">AT3.2</strain>
    </source>
</reference>
<organism evidence="1 2">
    <name type="scientific">Massilia aurea</name>
    <dbReference type="NCBI Taxonomy" id="373040"/>
    <lineage>
        <taxon>Bacteria</taxon>
        <taxon>Pseudomonadati</taxon>
        <taxon>Pseudomonadota</taxon>
        <taxon>Betaproteobacteria</taxon>
        <taxon>Burkholderiales</taxon>
        <taxon>Oxalobacteraceae</taxon>
        <taxon>Telluria group</taxon>
        <taxon>Massilia</taxon>
    </lineage>
</organism>